<protein>
    <submittedName>
        <fullName evidence="1">ATP sulfurylase</fullName>
    </submittedName>
</protein>
<organism evidence="1">
    <name type="scientific">Arundo donax</name>
    <name type="common">Giant reed</name>
    <name type="synonym">Donax arundinaceus</name>
    <dbReference type="NCBI Taxonomy" id="35708"/>
    <lineage>
        <taxon>Eukaryota</taxon>
        <taxon>Viridiplantae</taxon>
        <taxon>Streptophyta</taxon>
        <taxon>Embryophyta</taxon>
        <taxon>Tracheophyta</taxon>
        <taxon>Spermatophyta</taxon>
        <taxon>Magnoliopsida</taxon>
        <taxon>Liliopsida</taxon>
        <taxon>Poales</taxon>
        <taxon>Poaceae</taxon>
        <taxon>PACMAD clade</taxon>
        <taxon>Arundinoideae</taxon>
        <taxon>Arundineae</taxon>
        <taxon>Arundo</taxon>
    </lineage>
</organism>
<proteinExistence type="predicted"/>
<name>A0A0A9F8Y7_ARUDO</name>
<evidence type="ECO:0000313" key="1">
    <source>
        <dbReference type="EMBL" id="JAE07659.1"/>
    </source>
</evidence>
<sequence length="17" mass="2084">MSVLFFLPYYACRSQCR</sequence>
<accession>A0A0A9F8Y7</accession>
<dbReference type="EMBL" id="GBRH01190237">
    <property type="protein sequence ID" value="JAE07659.1"/>
    <property type="molecule type" value="Transcribed_RNA"/>
</dbReference>
<reference evidence="1" key="1">
    <citation type="submission" date="2014-09" db="EMBL/GenBank/DDBJ databases">
        <authorList>
            <person name="Magalhaes I.L.F."/>
            <person name="Oliveira U."/>
            <person name="Santos F.R."/>
            <person name="Vidigal T.H.D.A."/>
            <person name="Brescovit A.D."/>
            <person name="Santos A.J."/>
        </authorList>
    </citation>
    <scope>NUCLEOTIDE SEQUENCE</scope>
    <source>
        <tissue evidence="1">Shoot tissue taken approximately 20 cm above the soil surface</tissue>
    </source>
</reference>
<reference evidence="1" key="2">
    <citation type="journal article" date="2015" name="Data Brief">
        <title>Shoot transcriptome of the giant reed, Arundo donax.</title>
        <authorList>
            <person name="Barrero R.A."/>
            <person name="Guerrero F.D."/>
            <person name="Moolhuijzen P."/>
            <person name="Goolsby J.A."/>
            <person name="Tidwell J."/>
            <person name="Bellgard S.E."/>
            <person name="Bellgard M.I."/>
        </authorList>
    </citation>
    <scope>NUCLEOTIDE SEQUENCE</scope>
    <source>
        <tissue evidence="1">Shoot tissue taken approximately 20 cm above the soil surface</tissue>
    </source>
</reference>
<dbReference type="AlphaFoldDB" id="A0A0A9F8Y7"/>